<sequence>MSTLPGPRPEPPAPTPATPPSAPPGWAADAPAEPADARLAFRDALARLEPARLAATLQAAGLEPSRHAAGMASDWTSHLDSPRELAKLLSPLGHPARMVLTLFAMTDTTVWPLAGLRLALQCLGVEPAAAVRELLEPALAAIDGPLDPAGPASFPGHLDETSPPWLLIRIHPAAPGAVRVTLPEAPPRPLEEPVVQVRDADALEPVIRLGAIWQRVGAEPLRQTMQGVLYKRDLERVEGDAVLSGDVSDAPEPAPRLPILWLSLARRVGLIKEEDDRLTAAGAEFWPENAIHLPSMIATGWLGLRTWRESEPSPRTPDPGILLAYARPAVILWLAALAEDRWVALEDLAEHLRALAPGWDRTSTGAAGGDATAAPRRDAPPKRRIAGPGGRNGRGDQALRAILLGSGFAVGMIRVGEERGTGRTAVQLTPLGRYVLTLGPPPPASPTLEHFLFVQPNLEMIAYRQGLSPRLVGRLSQFAWWSKIGAALELKLTQESVVFGLETGLNAGRMIEILSSHSQRALPSLVPDAIGRWASHRDRVTYYAAATLLEFGSRQERDEASHSWNLDSPDTFLPVGDRFILVESAEKVPRDRISSRAARDYRLPPERCVAVEDDGITLAVDPNRSDLLVDAELRRIADEAPPPRGAGQGAALSRRYVVGAGSLLRAAELGLGADQIGDWFLGRTGSPPSPAIALLLRSITPGEGPATVRARRLLVLTTPTPEVADGLVQHPASRDLVGERIGPTSLVVAEEDLGRLRSAAESVGLRMLDD</sequence>
<keyword evidence="3" id="KW-1185">Reference proteome</keyword>
<dbReference type="KEGG" id="agv:OJF2_57620"/>
<feature type="compositionally biased region" description="Pro residues" evidence="1">
    <location>
        <begin position="1"/>
        <end position="23"/>
    </location>
</feature>
<feature type="compositionally biased region" description="Low complexity" evidence="1">
    <location>
        <begin position="24"/>
        <end position="33"/>
    </location>
</feature>
<reference evidence="2 3" key="1">
    <citation type="submission" date="2019-08" db="EMBL/GenBank/DDBJ databases">
        <title>Deep-cultivation of Planctomycetes and their phenomic and genomic characterization uncovers novel biology.</title>
        <authorList>
            <person name="Wiegand S."/>
            <person name="Jogler M."/>
            <person name="Boedeker C."/>
            <person name="Pinto D."/>
            <person name="Vollmers J."/>
            <person name="Rivas-Marin E."/>
            <person name="Kohn T."/>
            <person name="Peeters S.H."/>
            <person name="Heuer A."/>
            <person name="Rast P."/>
            <person name="Oberbeckmann S."/>
            <person name="Bunk B."/>
            <person name="Jeske O."/>
            <person name="Meyerdierks A."/>
            <person name="Storesund J.E."/>
            <person name="Kallscheuer N."/>
            <person name="Luecker S."/>
            <person name="Lage O.M."/>
            <person name="Pohl T."/>
            <person name="Merkel B.J."/>
            <person name="Hornburger P."/>
            <person name="Mueller R.-W."/>
            <person name="Bruemmer F."/>
            <person name="Labrenz M."/>
            <person name="Spormann A.M."/>
            <person name="Op den Camp H."/>
            <person name="Overmann J."/>
            <person name="Amann R."/>
            <person name="Jetten M.S.M."/>
            <person name="Mascher T."/>
            <person name="Medema M.H."/>
            <person name="Devos D.P."/>
            <person name="Kaster A.-K."/>
            <person name="Ovreas L."/>
            <person name="Rohde M."/>
            <person name="Galperin M.Y."/>
            <person name="Jogler C."/>
        </authorList>
    </citation>
    <scope>NUCLEOTIDE SEQUENCE [LARGE SCALE GENOMIC DNA]</scope>
    <source>
        <strain evidence="2 3">OJF2</strain>
    </source>
</reference>
<name>A0A5B9WAP6_9BACT</name>
<gene>
    <name evidence="2" type="ORF">OJF2_57620</name>
</gene>
<protein>
    <recommendedName>
        <fullName evidence="4">Helicase XPB/Ssl2 N-terminal domain-containing protein</fullName>
    </recommendedName>
</protein>
<feature type="compositionally biased region" description="Low complexity" evidence="1">
    <location>
        <begin position="360"/>
        <end position="374"/>
    </location>
</feature>
<evidence type="ECO:0008006" key="4">
    <source>
        <dbReference type="Google" id="ProtNLM"/>
    </source>
</evidence>
<dbReference type="OrthoDB" id="237746at2"/>
<accession>A0A5B9WAP6</accession>
<dbReference type="AlphaFoldDB" id="A0A5B9WAP6"/>
<evidence type="ECO:0000313" key="2">
    <source>
        <dbReference type="EMBL" id="QEH37175.1"/>
    </source>
</evidence>
<organism evidence="2 3">
    <name type="scientific">Aquisphaera giovannonii</name>
    <dbReference type="NCBI Taxonomy" id="406548"/>
    <lineage>
        <taxon>Bacteria</taxon>
        <taxon>Pseudomonadati</taxon>
        <taxon>Planctomycetota</taxon>
        <taxon>Planctomycetia</taxon>
        <taxon>Isosphaerales</taxon>
        <taxon>Isosphaeraceae</taxon>
        <taxon>Aquisphaera</taxon>
    </lineage>
</organism>
<feature type="region of interest" description="Disordered" evidence="1">
    <location>
        <begin position="1"/>
        <end position="33"/>
    </location>
</feature>
<feature type="region of interest" description="Disordered" evidence="1">
    <location>
        <begin position="359"/>
        <end position="394"/>
    </location>
</feature>
<dbReference type="EMBL" id="CP042997">
    <property type="protein sequence ID" value="QEH37175.1"/>
    <property type="molecule type" value="Genomic_DNA"/>
</dbReference>
<dbReference type="RefSeq" id="WP_148596774.1">
    <property type="nucleotide sequence ID" value="NZ_CP042997.1"/>
</dbReference>
<evidence type="ECO:0000313" key="3">
    <source>
        <dbReference type="Proteomes" id="UP000324233"/>
    </source>
</evidence>
<proteinExistence type="predicted"/>
<evidence type="ECO:0000256" key="1">
    <source>
        <dbReference type="SAM" id="MobiDB-lite"/>
    </source>
</evidence>
<dbReference type="Proteomes" id="UP000324233">
    <property type="component" value="Chromosome"/>
</dbReference>